<organism evidence="4 5">
    <name type="scientific">Paenibacillus algorifonticola</name>
    <dbReference type="NCBI Taxonomy" id="684063"/>
    <lineage>
        <taxon>Bacteria</taxon>
        <taxon>Bacillati</taxon>
        <taxon>Bacillota</taxon>
        <taxon>Bacilli</taxon>
        <taxon>Bacillales</taxon>
        <taxon>Paenibacillaceae</taxon>
        <taxon>Paenibacillus</taxon>
    </lineage>
</organism>
<dbReference type="Pfam" id="PF11133">
    <property type="entry name" value="Phage_head_fibr"/>
    <property type="match status" value="1"/>
</dbReference>
<keyword evidence="2" id="KW-0945">Host-virus interaction</keyword>
<keyword evidence="5" id="KW-1185">Reference proteome</keyword>
<dbReference type="AlphaFoldDB" id="A0A1I2ALE3"/>
<dbReference type="EMBL" id="FONN01000002">
    <property type="protein sequence ID" value="SFE43690.1"/>
    <property type="molecule type" value="Genomic_DNA"/>
</dbReference>
<gene>
    <name evidence="4" type="ORF">SAMN04487969_102510</name>
</gene>
<comment type="subcellular location">
    <subcellularLocation>
        <location evidence="1">Virion</location>
    </subcellularLocation>
</comment>
<evidence type="ECO:0000256" key="1">
    <source>
        <dbReference type="ARBA" id="ARBA00004328"/>
    </source>
</evidence>
<proteinExistence type="predicted"/>
<evidence type="ECO:0000313" key="4">
    <source>
        <dbReference type="EMBL" id="SFE43690.1"/>
    </source>
</evidence>
<name>A0A1I2ALE3_9BACL</name>
<evidence type="ECO:0000256" key="2">
    <source>
        <dbReference type="ARBA" id="ARBA00022581"/>
    </source>
</evidence>
<dbReference type="Proteomes" id="UP000183410">
    <property type="component" value="Unassembled WGS sequence"/>
</dbReference>
<dbReference type="InterPro" id="IPR022741">
    <property type="entry name" value="Phage_B103_Gp8"/>
</dbReference>
<accession>A0A1I2ALE3</accession>
<evidence type="ECO:0000313" key="5">
    <source>
        <dbReference type="Proteomes" id="UP000183410"/>
    </source>
</evidence>
<dbReference type="RefSeq" id="WP_046230223.1">
    <property type="nucleotide sequence ID" value="NZ_LAQO01000001.1"/>
</dbReference>
<feature type="region of interest" description="Disordered" evidence="3">
    <location>
        <begin position="1"/>
        <end position="25"/>
    </location>
</feature>
<protein>
    <submittedName>
        <fullName evidence="4">Head fiber protein</fullName>
    </submittedName>
</protein>
<dbReference type="Gene3D" id="6.10.140.1630">
    <property type="match status" value="1"/>
</dbReference>
<sequence>MDLFNPPGTSKTYVDGEDAKRVSKSGDTMAGQLVIADPVQHSKIIAAMYNDGNYNGHQDAPTNLDIGSIYIQLGGTEYGAGSYRLVGAGFRQSDSNHAPVVFGYQEASRSGHTSGDFLVATRNVTTDTAPTTQFRVRANGQVELENAAYAPASGKSVVNKTYVDAQVAPKLTATQGAAQADSTATDVAGLVADFNALLAKLRTAGIIAT</sequence>
<evidence type="ECO:0000256" key="3">
    <source>
        <dbReference type="SAM" id="MobiDB-lite"/>
    </source>
</evidence>
<reference evidence="5" key="1">
    <citation type="submission" date="2016-10" db="EMBL/GenBank/DDBJ databases">
        <authorList>
            <person name="Varghese N."/>
            <person name="Submissions S."/>
        </authorList>
    </citation>
    <scope>NUCLEOTIDE SEQUENCE [LARGE SCALE GENOMIC DNA]</scope>
    <source>
        <strain evidence="5">CGMCC 1.10223</strain>
    </source>
</reference>